<dbReference type="InterPro" id="IPR016120">
    <property type="entry name" value="Sig_transdc_His_kin_SpoOB"/>
</dbReference>
<dbReference type="Gene3D" id="1.10.287.130">
    <property type="match status" value="1"/>
</dbReference>
<evidence type="ECO:0000259" key="5">
    <source>
        <dbReference type="Pfam" id="PF14501"/>
    </source>
</evidence>
<evidence type="ECO:0000256" key="3">
    <source>
        <dbReference type="ARBA" id="ARBA00022777"/>
    </source>
</evidence>
<evidence type="ECO:0000313" key="7">
    <source>
        <dbReference type="EMBL" id="HIY59430.1"/>
    </source>
</evidence>
<dbReference type="PANTHER" id="PTHR40448:SF1">
    <property type="entry name" value="TWO-COMPONENT SENSOR HISTIDINE KINASE"/>
    <property type="match status" value="1"/>
</dbReference>
<keyword evidence="4" id="KW-1133">Transmembrane helix</keyword>
<dbReference type="SUPFAM" id="SSF55890">
    <property type="entry name" value="Sporulation response regulatory protein Spo0B"/>
    <property type="match status" value="1"/>
</dbReference>
<dbReference type="SUPFAM" id="SSF55874">
    <property type="entry name" value="ATPase domain of HSP90 chaperone/DNA topoisomerase II/histidine kinase"/>
    <property type="match status" value="1"/>
</dbReference>
<proteinExistence type="predicted"/>
<name>A0A9D1YMA0_9FIRM</name>
<keyword evidence="4" id="KW-0812">Transmembrane</keyword>
<feature type="transmembrane region" description="Helical" evidence="4">
    <location>
        <begin position="6"/>
        <end position="28"/>
    </location>
</feature>
<keyword evidence="4" id="KW-0472">Membrane</keyword>
<dbReference type="InterPro" id="IPR039506">
    <property type="entry name" value="SPOB_a"/>
</dbReference>
<dbReference type="Pfam" id="PF14501">
    <property type="entry name" value="HATPase_c_5"/>
    <property type="match status" value="1"/>
</dbReference>
<evidence type="ECO:0000256" key="1">
    <source>
        <dbReference type="ARBA" id="ARBA00022553"/>
    </source>
</evidence>
<evidence type="ECO:0000259" key="6">
    <source>
        <dbReference type="Pfam" id="PF14689"/>
    </source>
</evidence>
<keyword evidence="2" id="KW-0808">Transferase</keyword>
<reference evidence="7" key="2">
    <citation type="submission" date="2021-04" db="EMBL/GenBank/DDBJ databases">
        <authorList>
            <person name="Gilroy R."/>
        </authorList>
    </citation>
    <scope>NUCLEOTIDE SEQUENCE</scope>
    <source>
        <strain evidence="7">ChiSxjej3B15-24422</strain>
    </source>
</reference>
<dbReference type="InterPro" id="IPR032834">
    <property type="entry name" value="NatK-like_C"/>
</dbReference>
<evidence type="ECO:0000256" key="4">
    <source>
        <dbReference type="SAM" id="Phobius"/>
    </source>
</evidence>
<dbReference type="CDD" id="cd16935">
    <property type="entry name" value="HATPase_AgrC-ComD-like"/>
    <property type="match status" value="1"/>
</dbReference>
<sequence length="243" mass="27623">MFIIWLAAGAAGTLILLSILIWLFRYLLERRTLVWQSRLLSRNVEEVRSIYARMRGWRHDYHSHLQTLKAYLAEEKLSEAREYLDRLETDLDEIRPMVESGNVNLDAILNAKLTLALSREIRVKQRVEVPEKLTVSDIDLCVVIGNLLDNAMEACGKVDDTAGRFIRLYIGVLKGQLYISVMNATADTVRKPPEAYVKEGASEKTGNHGHGLKRIERVVSKYGGYLNRKNEPGVFATEVLLPL</sequence>
<keyword evidence="3" id="KW-0418">Kinase</keyword>
<dbReference type="EMBL" id="DXDD01000023">
    <property type="protein sequence ID" value="HIY59430.1"/>
    <property type="molecule type" value="Genomic_DNA"/>
</dbReference>
<keyword evidence="1" id="KW-0597">Phosphoprotein</keyword>
<comment type="caution">
    <text evidence="7">The sequence shown here is derived from an EMBL/GenBank/DDBJ whole genome shotgun (WGS) entry which is preliminary data.</text>
</comment>
<feature type="domain" description="SpoOB alpha-helical" evidence="6">
    <location>
        <begin position="43"/>
        <end position="94"/>
    </location>
</feature>
<accession>A0A9D1YMA0</accession>
<dbReference type="PANTHER" id="PTHR40448">
    <property type="entry name" value="TWO-COMPONENT SENSOR HISTIDINE KINASE"/>
    <property type="match status" value="1"/>
</dbReference>
<dbReference type="Pfam" id="PF14689">
    <property type="entry name" value="SPOB_a"/>
    <property type="match status" value="1"/>
</dbReference>
<protein>
    <submittedName>
        <fullName evidence="7">GHKL domain-containing protein</fullName>
    </submittedName>
</protein>
<dbReference type="InterPro" id="IPR036890">
    <property type="entry name" value="HATPase_C_sf"/>
</dbReference>
<dbReference type="GO" id="GO:0000155">
    <property type="term" value="F:phosphorelay sensor kinase activity"/>
    <property type="evidence" value="ECO:0007669"/>
    <property type="project" value="InterPro"/>
</dbReference>
<dbReference type="Gene3D" id="3.30.565.10">
    <property type="entry name" value="Histidine kinase-like ATPase, C-terminal domain"/>
    <property type="match status" value="1"/>
</dbReference>
<feature type="domain" description="Sensor histidine kinase NatK-like C-terminal" evidence="5">
    <location>
        <begin position="138"/>
        <end position="242"/>
    </location>
</feature>
<gene>
    <name evidence="7" type="ORF">H9831_01920</name>
</gene>
<reference evidence="7" key="1">
    <citation type="journal article" date="2021" name="PeerJ">
        <title>Extensive microbial diversity within the chicken gut microbiome revealed by metagenomics and culture.</title>
        <authorList>
            <person name="Gilroy R."/>
            <person name="Ravi A."/>
            <person name="Getino M."/>
            <person name="Pursley I."/>
            <person name="Horton D.L."/>
            <person name="Alikhan N.F."/>
            <person name="Baker D."/>
            <person name="Gharbi K."/>
            <person name="Hall N."/>
            <person name="Watson M."/>
            <person name="Adriaenssens E.M."/>
            <person name="Foster-Nyarko E."/>
            <person name="Jarju S."/>
            <person name="Secka A."/>
            <person name="Antonio M."/>
            <person name="Oren A."/>
            <person name="Chaudhuri R.R."/>
            <person name="La Ragione R."/>
            <person name="Hildebrand F."/>
            <person name="Pallen M.J."/>
        </authorList>
    </citation>
    <scope>NUCLEOTIDE SEQUENCE</scope>
    <source>
        <strain evidence="7">ChiSxjej3B15-24422</strain>
    </source>
</reference>
<dbReference type="Proteomes" id="UP000824007">
    <property type="component" value="Unassembled WGS sequence"/>
</dbReference>
<dbReference type="GO" id="GO:0042802">
    <property type="term" value="F:identical protein binding"/>
    <property type="evidence" value="ECO:0007669"/>
    <property type="project" value="TreeGrafter"/>
</dbReference>
<dbReference type="AlphaFoldDB" id="A0A9D1YMA0"/>
<organism evidence="7 8">
    <name type="scientific">Candidatus Eisenbergiella pullistercoris</name>
    <dbReference type="NCBI Taxonomy" id="2838555"/>
    <lineage>
        <taxon>Bacteria</taxon>
        <taxon>Bacillati</taxon>
        <taxon>Bacillota</taxon>
        <taxon>Clostridia</taxon>
        <taxon>Lachnospirales</taxon>
        <taxon>Lachnospiraceae</taxon>
        <taxon>Eisenbergiella</taxon>
    </lineage>
</organism>
<evidence type="ECO:0000313" key="8">
    <source>
        <dbReference type="Proteomes" id="UP000824007"/>
    </source>
</evidence>
<evidence type="ECO:0000256" key="2">
    <source>
        <dbReference type="ARBA" id="ARBA00022679"/>
    </source>
</evidence>